<organism evidence="1 2">
    <name type="scientific">Tanacetum coccineum</name>
    <dbReference type="NCBI Taxonomy" id="301880"/>
    <lineage>
        <taxon>Eukaryota</taxon>
        <taxon>Viridiplantae</taxon>
        <taxon>Streptophyta</taxon>
        <taxon>Embryophyta</taxon>
        <taxon>Tracheophyta</taxon>
        <taxon>Spermatophyta</taxon>
        <taxon>Magnoliopsida</taxon>
        <taxon>eudicotyledons</taxon>
        <taxon>Gunneridae</taxon>
        <taxon>Pentapetalae</taxon>
        <taxon>asterids</taxon>
        <taxon>campanulids</taxon>
        <taxon>Asterales</taxon>
        <taxon>Asteraceae</taxon>
        <taxon>Asteroideae</taxon>
        <taxon>Anthemideae</taxon>
        <taxon>Anthemidinae</taxon>
        <taxon>Tanacetum</taxon>
    </lineage>
</organism>
<reference evidence="1" key="2">
    <citation type="submission" date="2022-01" db="EMBL/GenBank/DDBJ databases">
        <authorList>
            <person name="Yamashiro T."/>
            <person name="Shiraishi A."/>
            <person name="Satake H."/>
            <person name="Nakayama K."/>
        </authorList>
    </citation>
    <scope>NUCLEOTIDE SEQUENCE</scope>
</reference>
<name>A0ABQ4ZGP2_9ASTR</name>
<reference evidence="1" key="1">
    <citation type="journal article" date="2022" name="Int. J. Mol. Sci.">
        <title>Draft Genome of Tanacetum Coccineum: Genomic Comparison of Closely Related Tanacetum-Family Plants.</title>
        <authorList>
            <person name="Yamashiro T."/>
            <person name="Shiraishi A."/>
            <person name="Nakayama K."/>
            <person name="Satake H."/>
        </authorList>
    </citation>
    <scope>NUCLEOTIDE SEQUENCE</scope>
</reference>
<gene>
    <name evidence="1" type="ORF">Tco_0771633</name>
</gene>
<dbReference type="Proteomes" id="UP001151760">
    <property type="component" value="Unassembled WGS sequence"/>
</dbReference>
<evidence type="ECO:0000313" key="2">
    <source>
        <dbReference type="Proteomes" id="UP001151760"/>
    </source>
</evidence>
<evidence type="ECO:0000313" key="1">
    <source>
        <dbReference type="EMBL" id="GJS88997.1"/>
    </source>
</evidence>
<protein>
    <recommendedName>
        <fullName evidence="3">Transmembrane protein</fullName>
    </recommendedName>
</protein>
<accession>A0ABQ4ZGP2</accession>
<evidence type="ECO:0008006" key="3">
    <source>
        <dbReference type="Google" id="ProtNLM"/>
    </source>
</evidence>
<keyword evidence="2" id="KW-1185">Reference proteome</keyword>
<sequence length="79" mass="8420">MMARWGDGGRRGWWYGDVGCGDSVVVLVASSVIGILQKLMVTVVVQLRLSRGGGDSDVVVRRWRGMNGGEVNVGSAVVE</sequence>
<comment type="caution">
    <text evidence="1">The sequence shown here is derived from an EMBL/GenBank/DDBJ whole genome shotgun (WGS) entry which is preliminary data.</text>
</comment>
<dbReference type="EMBL" id="BQNB010011316">
    <property type="protein sequence ID" value="GJS88997.1"/>
    <property type="molecule type" value="Genomic_DNA"/>
</dbReference>
<proteinExistence type="predicted"/>